<evidence type="ECO:0008006" key="3">
    <source>
        <dbReference type="Google" id="ProtNLM"/>
    </source>
</evidence>
<protein>
    <recommendedName>
        <fullName evidence="3">Lipocalin-like domain-containing protein</fullName>
    </recommendedName>
</protein>
<reference evidence="1 2" key="1">
    <citation type="submission" date="2024-02" db="EMBL/GenBank/DDBJ databases">
        <title>A novel Gemmatimonadota bacterium.</title>
        <authorList>
            <person name="Du Z.-J."/>
            <person name="Ye Y.-Q."/>
        </authorList>
    </citation>
    <scope>NUCLEOTIDE SEQUENCE [LARGE SCALE GENOMIC DNA]</scope>
    <source>
        <strain evidence="1 2">DH-20</strain>
    </source>
</reference>
<dbReference type="PROSITE" id="PS51257">
    <property type="entry name" value="PROKAR_LIPOPROTEIN"/>
    <property type="match status" value="1"/>
</dbReference>
<dbReference type="RefSeq" id="WP_405275123.1">
    <property type="nucleotide sequence ID" value="NZ_CP144380.1"/>
</dbReference>
<name>A0ABU9E6F0_9BACT</name>
<evidence type="ECO:0000313" key="1">
    <source>
        <dbReference type="EMBL" id="MEK9500325.1"/>
    </source>
</evidence>
<accession>A0ABU9E6F0</accession>
<gene>
    <name evidence="1" type="ORF">WI372_04995</name>
</gene>
<evidence type="ECO:0000313" key="2">
    <source>
        <dbReference type="Proteomes" id="UP001484239"/>
    </source>
</evidence>
<comment type="caution">
    <text evidence="1">The sequence shown here is derived from an EMBL/GenBank/DDBJ whole genome shotgun (WGS) entry which is preliminary data.</text>
</comment>
<keyword evidence="2" id="KW-1185">Reference proteome</keyword>
<dbReference type="Proteomes" id="UP001484239">
    <property type="component" value="Unassembled WGS sequence"/>
</dbReference>
<organism evidence="1 2">
    <name type="scientific">Gaopeijia maritima</name>
    <dbReference type="NCBI Taxonomy" id="3119007"/>
    <lineage>
        <taxon>Bacteria</taxon>
        <taxon>Pseudomonadati</taxon>
        <taxon>Gemmatimonadota</taxon>
        <taxon>Longimicrobiia</taxon>
        <taxon>Gaopeijiales</taxon>
        <taxon>Gaopeijiaceae</taxon>
        <taxon>Gaopeijia</taxon>
    </lineage>
</organism>
<sequence length="130" mass="13973">MNRCRRIGLAGVLVAALAACDDPVGPASEIAGEYELAATVQDQVETPVGPADRGALLVLRPDRSWVLIRHDAGRVPTPDAFGLADRYTFEGDSVLSLFMFSEAPSLHLLDGAASVDGDTLRWGHEVFVRR</sequence>
<dbReference type="EMBL" id="JBBHLI010000002">
    <property type="protein sequence ID" value="MEK9500325.1"/>
    <property type="molecule type" value="Genomic_DNA"/>
</dbReference>
<proteinExistence type="predicted"/>